<accession>A0A835ZSW0</accession>
<dbReference type="Proteomes" id="UP000664991">
    <property type="component" value="Chromosome 15"/>
</dbReference>
<reference evidence="1 2" key="1">
    <citation type="submission" date="2020-12" db="EMBL/GenBank/DDBJ databases">
        <title>De novo assembly of Tibetan sheep genome.</title>
        <authorList>
            <person name="Li X."/>
        </authorList>
    </citation>
    <scope>NUCLEOTIDE SEQUENCE [LARGE SCALE GENOMIC DNA]</scope>
    <source>
        <tissue evidence="1">Heart</tissue>
    </source>
</reference>
<dbReference type="EMBL" id="JAEMGP010000015">
    <property type="protein sequence ID" value="KAG5199566.1"/>
    <property type="molecule type" value="Genomic_DNA"/>
</dbReference>
<evidence type="ECO:0000313" key="1">
    <source>
        <dbReference type="EMBL" id="KAG5199566.1"/>
    </source>
</evidence>
<comment type="caution">
    <text evidence="1">The sequence shown here is derived from an EMBL/GenBank/DDBJ whole genome shotgun (WGS) entry which is preliminary data.</text>
</comment>
<organism evidence="1 2">
    <name type="scientific">Ovis aries</name>
    <name type="common">Sheep</name>
    <dbReference type="NCBI Taxonomy" id="9940"/>
    <lineage>
        <taxon>Eukaryota</taxon>
        <taxon>Metazoa</taxon>
        <taxon>Chordata</taxon>
        <taxon>Craniata</taxon>
        <taxon>Vertebrata</taxon>
        <taxon>Euteleostomi</taxon>
        <taxon>Mammalia</taxon>
        <taxon>Eutheria</taxon>
        <taxon>Laurasiatheria</taxon>
        <taxon>Artiodactyla</taxon>
        <taxon>Ruminantia</taxon>
        <taxon>Pecora</taxon>
        <taxon>Bovidae</taxon>
        <taxon>Caprinae</taxon>
        <taxon>Ovis</taxon>
    </lineage>
</organism>
<evidence type="ECO:0000313" key="2">
    <source>
        <dbReference type="Proteomes" id="UP000664991"/>
    </source>
</evidence>
<protein>
    <submittedName>
        <fullName evidence="1">Uncharacterized protein</fullName>
    </submittedName>
</protein>
<dbReference type="AlphaFoldDB" id="A0A835ZSW0"/>
<gene>
    <name evidence="1" type="ORF">JEQ12_006045</name>
</gene>
<proteinExistence type="predicted"/>
<name>A0A835ZSW0_SHEEP</name>
<sequence length="197" mass="21804">MTSVYGLVCALQTVPALKPELVFWWKQDKYNHYPAANILSHPKGGESLLKVFVPNMDTAPVLLSKSPLTYSCHRMRYLLLIHTCWPFTLLLPAFCSGQISRFIGSCPILQDSPILCGGTQNGHLEAPDLASGPIRLIVLRELIKNGNDGVLNRNGDDKDGSITQPQEINLRLRFSLQVTIGGDYIDKSILLGKESML</sequence>